<gene>
    <name evidence="2" type="ORF">SAMN04488515_2742</name>
</gene>
<reference evidence="2 3" key="1">
    <citation type="submission" date="2016-10" db="EMBL/GenBank/DDBJ databases">
        <authorList>
            <person name="de Groot N.N."/>
        </authorList>
    </citation>
    <scope>NUCLEOTIDE SEQUENCE [LARGE SCALE GENOMIC DNA]</scope>
    <source>
        <strain evidence="2 3">DSM 17925</strain>
    </source>
</reference>
<accession>A0A1I0RIL0</accession>
<evidence type="ECO:0008006" key="4">
    <source>
        <dbReference type="Google" id="ProtNLM"/>
    </source>
</evidence>
<keyword evidence="3" id="KW-1185">Reference proteome</keyword>
<protein>
    <recommendedName>
        <fullName evidence="4">Transferrin-binding protein B C-lobe/N-lobe beta barrel domain-containing protein</fullName>
    </recommendedName>
</protein>
<dbReference type="EMBL" id="FOIZ01000002">
    <property type="protein sequence ID" value="SEW40781.1"/>
    <property type="molecule type" value="Genomic_DNA"/>
</dbReference>
<feature type="chain" id="PRO_5011640758" description="Transferrin-binding protein B C-lobe/N-lobe beta barrel domain-containing protein" evidence="1">
    <location>
        <begin position="25"/>
        <end position="201"/>
    </location>
</feature>
<proteinExistence type="predicted"/>
<feature type="signal peptide" evidence="1">
    <location>
        <begin position="1"/>
        <end position="24"/>
    </location>
</feature>
<dbReference type="PROSITE" id="PS51257">
    <property type="entry name" value="PROKAR_LIPOPROTEIN"/>
    <property type="match status" value="1"/>
</dbReference>
<dbReference type="Proteomes" id="UP000199167">
    <property type="component" value="Unassembled WGS sequence"/>
</dbReference>
<dbReference type="AlphaFoldDB" id="A0A1I0RIL0"/>
<evidence type="ECO:0000313" key="2">
    <source>
        <dbReference type="EMBL" id="SEW40781.1"/>
    </source>
</evidence>
<organism evidence="2 3">
    <name type="scientific">Cognatiyoonia koreensis</name>
    <dbReference type="NCBI Taxonomy" id="364200"/>
    <lineage>
        <taxon>Bacteria</taxon>
        <taxon>Pseudomonadati</taxon>
        <taxon>Pseudomonadota</taxon>
        <taxon>Alphaproteobacteria</taxon>
        <taxon>Rhodobacterales</taxon>
        <taxon>Paracoccaceae</taxon>
        <taxon>Cognatiyoonia</taxon>
    </lineage>
</organism>
<keyword evidence="1" id="KW-0732">Signal</keyword>
<dbReference type="STRING" id="364200.SAMN04488515_2742"/>
<name>A0A1I0RIL0_9RHOB</name>
<dbReference type="RefSeq" id="WP_089995835.1">
    <property type="nucleotide sequence ID" value="NZ_FOIZ01000002.1"/>
</dbReference>
<sequence>MQRTHIFLCAPIVVLAACSSSSQSTTSGFLAPDANNVIDGDIDEATRVGNQRQIPETRNGFVYTAGQLDDSGAYVAYAGQKLNNAVDDRPASGGATTFVGTYAIAEVTGISTDSATPNTEIADISFEVDFDTLTLTGESDNGKLSVDGQLTGTQGLTGSVAYQETAGALDGLVSGDEAIGVFHGSNDDTVFAGGFVGVPED</sequence>
<evidence type="ECO:0000256" key="1">
    <source>
        <dbReference type="SAM" id="SignalP"/>
    </source>
</evidence>
<evidence type="ECO:0000313" key="3">
    <source>
        <dbReference type="Proteomes" id="UP000199167"/>
    </source>
</evidence>
<dbReference type="OrthoDB" id="7853508at2"/>